<evidence type="ECO:0000313" key="12">
    <source>
        <dbReference type="Proteomes" id="UP001459204"/>
    </source>
</evidence>
<protein>
    <submittedName>
        <fullName evidence="11">Nucleoside transporter C-terminal domain-containing protein</fullName>
    </submittedName>
</protein>
<keyword evidence="6 7" id="KW-0472">Membrane</keyword>
<dbReference type="RefSeq" id="WP_341725289.1">
    <property type="nucleotide sequence ID" value="NZ_JBBWWT010000002.1"/>
</dbReference>
<evidence type="ECO:0000256" key="6">
    <source>
        <dbReference type="ARBA" id="ARBA00023136"/>
    </source>
</evidence>
<name>A0ABU9IYQ1_9GAMM</name>
<dbReference type="EMBL" id="JBBWWT010000002">
    <property type="protein sequence ID" value="MEL1264116.1"/>
    <property type="molecule type" value="Genomic_DNA"/>
</dbReference>
<feature type="transmembrane region" description="Helical" evidence="7">
    <location>
        <begin position="440"/>
        <end position="460"/>
    </location>
</feature>
<feature type="transmembrane region" description="Helical" evidence="7">
    <location>
        <begin position="188"/>
        <end position="211"/>
    </location>
</feature>
<comment type="subcellular location">
    <subcellularLocation>
        <location evidence="1">Cell membrane</location>
        <topology evidence="1">Multi-pass membrane protein</topology>
    </subcellularLocation>
</comment>
<feature type="transmembrane region" description="Helical" evidence="7">
    <location>
        <begin position="111"/>
        <end position="132"/>
    </location>
</feature>
<dbReference type="Pfam" id="PF01773">
    <property type="entry name" value="Nucleos_tra2_N"/>
    <property type="match status" value="1"/>
</dbReference>
<evidence type="ECO:0000256" key="4">
    <source>
        <dbReference type="ARBA" id="ARBA00022692"/>
    </source>
</evidence>
<evidence type="ECO:0000259" key="10">
    <source>
        <dbReference type="Pfam" id="PF07670"/>
    </source>
</evidence>
<proteinExistence type="inferred from homology"/>
<dbReference type="Proteomes" id="UP001459204">
    <property type="component" value="Unassembled WGS sequence"/>
</dbReference>
<feature type="transmembrane region" description="Helical" evidence="7">
    <location>
        <begin position="78"/>
        <end position="99"/>
    </location>
</feature>
<feature type="transmembrane region" description="Helical" evidence="7">
    <location>
        <begin position="49"/>
        <end position="66"/>
    </location>
</feature>
<accession>A0ABU9IYQ1</accession>
<dbReference type="Pfam" id="PF07670">
    <property type="entry name" value="Gate"/>
    <property type="match status" value="1"/>
</dbReference>
<feature type="transmembrane region" description="Helical" evidence="7">
    <location>
        <begin position="310"/>
        <end position="328"/>
    </location>
</feature>
<organism evidence="11 12">
    <name type="scientific">Pseudoxanthomonas putridarboris</name>
    <dbReference type="NCBI Taxonomy" id="752605"/>
    <lineage>
        <taxon>Bacteria</taxon>
        <taxon>Pseudomonadati</taxon>
        <taxon>Pseudomonadota</taxon>
        <taxon>Gammaproteobacteria</taxon>
        <taxon>Lysobacterales</taxon>
        <taxon>Lysobacteraceae</taxon>
        <taxon>Pseudoxanthomonas</taxon>
    </lineage>
</organism>
<keyword evidence="5 7" id="KW-1133">Transmembrane helix</keyword>
<dbReference type="InterPro" id="IPR011657">
    <property type="entry name" value="CNT_C_dom"/>
</dbReference>
<evidence type="ECO:0000256" key="7">
    <source>
        <dbReference type="SAM" id="Phobius"/>
    </source>
</evidence>
<evidence type="ECO:0000256" key="3">
    <source>
        <dbReference type="ARBA" id="ARBA00022475"/>
    </source>
</evidence>
<keyword evidence="4 7" id="KW-0812">Transmembrane</keyword>
<evidence type="ECO:0000313" key="11">
    <source>
        <dbReference type="EMBL" id="MEL1264116.1"/>
    </source>
</evidence>
<feature type="transmembrane region" description="Helical" evidence="7">
    <location>
        <begin position="406"/>
        <end position="428"/>
    </location>
</feature>
<dbReference type="PANTHER" id="PTHR10590:SF4">
    <property type="entry name" value="SOLUTE CARRIER FAMILY 28 MEMBER 3"/>
    <property type="match status" value="1"/>
</dbReference>
<feature type="domain" description="Concentrative nucleoside transporter N-terminal" evidence="8">
    <location>
        <begin position="54"/>
        <end position="127"/>
    </location>
</feature>
<comment type="caution">
    <text evidence="11">The sequence shown here is derived from an EMBL/GenBank/DDBJ whole genome shotgun (WGS) entry which is preliminary data.</text>
</comment>
<feature type="transmembrane region" description="Helical" evidence="7">
    <location>
        <begin position="253"/>
        <end position="276"/>
    </location>
</feature>
<keyword evidence="3" id="KW-1003">Cell membrane</keyword>
<feature type="transmembrane region" description="Helical" evidence="7">
    <location>
        <begin position="144"/>
        <end position="168"/>
    </location>
</feature>
<evidence type="ECO:0000259" key="8">
    <source>
        <dbReference type="Pfam" id="PF01773"/>
    </source>
</evidence>
<comment type="similarity">
    <text evidence="2">Belongs to the concentrative nucleoside transporter (CNT) (TC 2.A.41) family.</text>
</comment>
<reference evidence="11 12" key="1">
    <citation type="submission" date="2024-04" db="EMBL/GenBank/DDBJ databases">
        <title>Draft genome sequence of Pseudoxanthomonas putridarboris WD12.</title>
        <authorList>
            <person name="Oh J."/>
        </authorList>
    </citation>
    <scope>NUCLEOTIDE SEQUENCE [LARGE SCALE GENOMIC DNA]</scope>
    <source>
        <strain evidence="11 12">WD12</strain>
    </source>
</reference>
<evidence type="ECO:0000256" key="2">
    <source>
        <dbReference type="ARBA" id="ARBA00009033"/>
    </source>
</evidence>
<evidence type="ECO:0000259" key="9">
    <source>
        <dbReference type="Pfam" id="PF07662"/>
    </source>
</evidence>
<dbReference type="PANTHER" id="PTHR10590">
    <property type="entry name" value="SODIUM/NUCLEOSIDE COTRANSPORTER"/>
    <property type="match status" value="1"/>
</dbReference>
<feature type="domain" description="Concentrative nucleoside transporter C-terminal" evidence="9">
    <location>
        <begin position="256"/>
        <end position="458"/>
    </location>
</feature>
<evidence type="ECO:0000256" key="5">
    <source>
        <dbReference type="ARBA" id="ARBA00022989"/>
    </source>
</evidence>
<evidence type="ECO:0000256" key="1">
    <source>
        <dbReference type="ARBA" id="ARBA00004651"/>
    </source>
</evidence>
<keyword evidence="12" id="KW-1185">Reference proteome</keyword>
<sequence length="464" mass="49300">MGPTYRGKEEDTYAGRVGNCQSETFHIYSGHTIGHPRTRSKPSMGNWELIRACIGLLAFVGFAWLLSERKRGFPYRPILVGLLCQVVLGLILTRIPAITQALGVLAHAVDAVQASAVDGAAFVFGYLAGGAQPFEISHPHGDRIFIFAFQALPALLLVSALAALLWHWNVLRILVRVSGRVFGRLFGVSGPVGVSTSACIFLGMVEAPMLVRPLVPQMSRGDLFILMVHGMSVIAGSMMIVLASVLASRMPDAFSHLLIASLISTPLAIGMARAIVPSDPAMAAQPLELHNEYKSSLDALTSGTLKAVRMVVNIAALLIVFVGMVALVDRFLGWLPHTGAPLTLATLFGWLFSPIAWLMGIPLPDLQEAGTLLGTKIAFNEVVAYVQLAGMPQGAMTDKSTLMMTYALCSFGNIGSVAILIGTLTSLAPEKAGVVVRLGFKALAAAFLTSCTTATVIGILHSLI</sequence>
<dbReference type="InterPro" id="IPR008276">
    <property type="entry name" value="C_nuclsd_transpt"/>
</dbReference>
<feature type="domain" description="Nucleoside transporter/FeoB GTPase Gate" evidence="10">
    <location>
        <begin position="149"/>
        <end position="248"/>
    </location>
</feature>
<feature type="transmembrane region" description="Helical" evidence="7">
    <location>
        <begin position="223"/>
        <end position="247"/>
    </location>
</feature>
<dbReference type="Pfam" id="PF07662">
    <property type="entry name" value="Nucleos_tra2_C"/>
    <property type="match status" value="1"/>
</dbReference>
<feature type="transmembrane region" description="Helical" evidence="7">
    <location>
        <begin position="340"/>
        <end position="359"/>
    </location>
</feature>
<dbReference type="InterPro" id="IPR011642">
    <property type="entry name" value="Gate_dom"/>
</dbReference>
<dbReference type="InterPro" id="IPR002668">
    <property type="entry name" value="CNT_N_dom"/>
</dbReference>
<gene>
    <name evidence="11" type="ORF">AAD027_07000</name>
</gene>